<accession>A0A096BIB1</accession>
<sequence length="635" mass="69288">MRKTLLAAFSLFTVVSYAQTVIDLDDISYTQTSPSTVEVSKYHGTANEVSIPETIQHEGKQFKVTAIGEQAFHWKDVTSVTLPSSIDSVKHMAFSGSQLNKINLPEGLKFIGSYAFSSSKLTELTTPTTLKKIGNSAFFTCRMLQNVVFKEGLEEIEGGAFYKNDALVSVTFPKSLKTIGKTSFLKCTKLPSVSFPEGLVSIGAGAFNECTALANVVLPNTLSSIGDEAFLKCQSMTTFNVPKNLEKLGSSFIAMTNVNSITVDPGNKLFHVVDGALYNMKNTLLYAIPMKGKKELNVHKNCIGIWGGAGWGADLEKVTLPEGLLAIDGYAFETTNISDIQFPKSLTFIGEQAFADTKLTKVVLPENLLYLVDGSFAACSELTSVTIPSSVTTIDNHVFSRSKKLSEIICLGSTPPALVSFYEFADSPFFGIADSPKLLVPKGTAEIYKATGDYTDMNIVEQENGILKLVSTSPKDKSTVKGNEPLSFTYTFAEPVKVINEKPDVTLREKGLLYRNIFTPDDCWKVMLSKDKKTITVWAADFDGFTTSYNFDANNNYFVVLPANTVESETGDKNERIVISLVGSIAAGTDQTIPAETNQKEVARYNLNGQQIHTPQKGINIIKYADGTTRKVVVK</sequence>
<dbReference type="EMBL" id="JRNN01000097">
    <property type="protein sequence ID" value="KGF32879.1"/>
    <property type="molecule type" value="Genomic_DNA"/>
</dbReference>
<gene>
    <name evidence="2" type="ORF">HMPREF2137_12790</name>
</gene>
<dbReference type="AlphaFoldDB" id="A0A096BIB1"/>
<feature type="signal peptide" evidence="1">
    <location>
        <begin position="1"/>
        <end position="18"/>
    </location>
</feature>
<dbReference type="Proteomes" id="UP000029556">
    <property type="component" value="Unassembled WGS sequence"/>
</dbReference>
<reference evidence="2 3" key="1">
    <citation type="submission" date="2014-07" db="EMBL/GenBank/DDBJ databases">
        <authorList>
            <person name="McCorrison J."/>
            <person name="Sanka R."/>
            <person name="Torralba M."/>
            <person name="Gillis M."/>
            <person name="Haft D.H."/>
            <person name="Methe B."/>
            <person name="Sutton G."/>
            <person name="Nelson K.E."/>
        </authorList>
    </citation>
    <scope>NUCLEOTIDE SEQUENCE [LARGE SCALE GENOMIC DNA]</scope>
    <source>
        <strain evidence="2 3">DNF00853</strain>
    </source>
</reference>
<dbReference type="InterPro" id="IPR026906">
    <property type="entry name" value="LRR_5"/>
</dbReference>
<proteinExistence type="predicted"/>
<dbReference type="InterPro" id="IPR053139">
    <property type="entry name" value="Surface_bspA-like"/>
</dbReference>
<evidence type="ECO:0008006" key="4">
    <source>
        <dbReference type="Google" id="ProtNLM"/>
    </source>
</evidence>
<comment type="caution">
    <text evidence="2">The sequence shown here is derived from an EMBL/GenBank/DDBJ whole genome shotgun (WGS) entry which is preliminary data.</text>
</comment>
<dbReference type="OrthoDB" id="1066099at2"/>
<dbReference type="Gene3D" id="3.80.10.10">
    <property type="entry name" value="Ribonuclease Inhibitor"/>
    <property type="match status" value="2"/>
</dbReference>
<evidence type="ECO:0000313" key="2">
    <source>
        <dbReference type="EMBL" id="KGF32879.1"/>
    </source>
</evidence>
<dbReference type="SUPFAM" id="SSF52058">
    <property type="entry name" value="L domain-like"/>
    <property type="match status" value="1"/>
</dbReference>
<dbReference type="Pfam" id="PF13306">
    <property type="entry name" value="LRR_5"/>
    <property type="match status" value="2"/>
</dbReference>
<dbReference type="PANTHER" id="PTHR45661:SF3">
    <property type="entry name" value="IG-LIKE DOMAIN-CONTAINING PROTEIN"/>
    <property type="match status" value="1"/>
</dbReference>
<dbReference type="InterPro" id="IPR032675">
    <property type="entry name" value="LRR_dom_sf"/>
</dbReference>
<evidence type="ECO:0000256" key="1">
    <source>
        <dbReference type="SAM" id="SignalP"/>
    </source>
</evidence>
<feature type="chain" id="PRO_5001917347" description="Cell surface protein" evidence="1">
    <location>
        <begin position="19"/>
        <end position="635"/>
    </location>
</feature>
<protein>
    <recommendedName>
        <fullName evidence="4">Cell surface protein</fullName>
    </recommendedName>
</protein>
<keyword evidence="1" id="KW-0732">Signal</keyword>
<evidence type="ECO:0000313" key="3">
    <source>
        <dbReference type="Proteomes" id="UP000029556"/>
    </source>
</evidence>
<organism evidence="2 3">
    <name type="scientific">Hoylesella buccalis DNF00853</name>
    <dbReference type="NCBI Taxonomy" id="1401074"/>
    <lineage>
        <taxon>Bacteria</taxon>
        <taxon>Pseudomonadati</taxon>
        <taxon>Bacteroidota</taxon>
        <taxon>Bacteroidia</taxon>
        <taxon>Bacteroidales</taxon>
        <taxon>Prevotellaceae</taxon>
        <taxon>Hoylesella</taxon>
    </lineage>
</organism>
<dbReference type="RefSeq" id="WP_036875140.1">
    <property type="nucleotide sequence ID" value="NZ_JRNN01000097.1"/>
</dbReference>
<name>A0A096BIB1_9BACT</name>
<dbReference type="PANTHER" id="PTHR45661">
    <property type="entry name" value="SURFACE ANTIGEN"/>
    <property type="match status" value="1"/>
</dbReference>